<organism evidence="2 3">
    <name type="scientific">Pandoraea commovens</name>
    <dbReference type="NCBI Taxonomy" id="2508289"/>
    <lineage>
        <taxon>Bacteria</taxon>
        <taxon>Pseudomonadati</taxon>
        <taxon>Pseudomonadota</taxon>
        <taxon>Betaproteobacteria</taxon>
        <taxon>Burkholderiales</taxon>
        <taxon>Burkholderiaceae</taxon>
        <taxon>Pandoraea</taxon>
    </lineage>
</organism>
<keyword evidence="3" id="KW-1185">Reference proteome</keyword>
<name>A0ABY5QNB4_9BURK</name>
<dbReference type="Gene3D" id="3.60.40.10">
    <property type="entry name" value="PPM-type phosphatase domain"/>
    <property type="match status" value="1"/>
</dbReference>
<sequence length="252" mass="27815">MQADGRWRWAAASRIGTSHSRQGTRKQDAFSITSVGADSFCAVVSDGAGSASHGGQGASVVCRAMVCQLREWFKRHDGLPDNEQAMVWLDELRDRLGHAAAGRAIERRQFAATLVLLAFRNGRALILHIGDGALVARKDGQWETLSGPENGEFASTTFFVTDDPEVRLRIRRLDSDHDAFALFSDGIESLALDQFTQAPSPRFFEPMLRPVDQAREYGRLSSLSTALGRYLDSKAICDRTDDDKTLVLLSNR</sequence>
<reference evidence="2" key="1">
    <citation type="submission" date="2022-08" db="EMBL/GenBank/DDBJ databases">
        <title>Multi-unit outbreak of Pandoraea commovens among non-cystic fibrosis intensive care patients from 2019 to 2021 in Berlin, Germany.</title>
        <authorList>
            <person name="Menzel P."/>
        </authorList>
    </citation>
    <scope>NUCLEOTIDE SEQUENCE</scope>
    <source>
        <strain evidence="2">LB-19-202-79</strain>
    </source>
</reference>
<accession>A0ABY5QNB4</accession>
<gene>
    <name evidence="2" type="ORF">NTU39_00525</name>
</gene>
<evidence type="ECO:0000313" key="2">
    <source>
        <dbReference type="EMBL" id="UVA82306.1"/>
    </source>
</evidence>
<proteinExistence type="predicted"/>
<evidence type="ECO:0000313" key="3">
    <source>
        <dbReference type="Proteomes" id="UP001058980"/>
    </source>
</evidence>
<dbReference type="InterPro" id="IPR001932">
    <property type="entry name" value="PPM-type_phosphatase-like_dom"/>
</dbReference>
<dbReference type="Pfam" id="PF13672">
    <property type="entry name" value="PP2C_2"/>
    <property type="match status" value="1"/>
</dbReference>
<dbReference type="RefSeq" id="WP_257960145.1">
    <property type="nucleotide sequence ID" value="NZ_CP102780.1"/>
</dbReference>
<dbReference type="EMBL" id="CP102780">
    <property type="protein sequence ID" value="UVA82306.1"/>
    <property type="molecule type" value="Genomic_DNA"/>
</dbReference>
<evidence type="ECO:0000259" key="1">
    <source>
        <dbReference type="Pfam" id="PF13672"/>
    </source>
</evidence>
<dbReference type="SUPFAM" id="SSF81606">
    <property type="entry name" value="PP2C-like"/>
    <property type="match status" value="1"/>
</dbReference>
<dbReference type="InterPro" id="IPR036457">
    <property type="entry name" value="PPM-type-like_dom_sf"/>
</dbReference>
<dbReference type="Proteomes" id="UP001058980">
    <property type="component" value="Chromosome"/>
</dbReference>
<feature type="domain" description="PPM-type phosphatase" evidence="1">
    <location>
        <begin position="15"/>
        <end position="224"/>
    </location>
</feature>
<protein>
    <submittedName>
        <fullName evidence="2">Protein phosphatase 2C domain-containing protein</fullName>
    </submittedName>
</protein>